<dbReference type="GO" id="GO:0005634">
    <property type="term" value="C:nucleus"/>
    <property type="evidence" value="ECO:0007669"/>
    <property type="project" value="UniProtKB-ARBA"/>
</dbReference>
<dbReference type="STRING" id="578459.A0A194SBJ4"/>
<dbReference type="RefSeq" id="XP_018274003.1">
    <property type="nucleotide sequence ID" value="XM_018415049.1"/>
</dbReference>
<feature type="region of interest" description="Disordered" evidence="2">
    <location>
        <begin position="115"/>
        <end position="196"/>
    </location>
</feature>
<dbReference type="OrthoDB" id="28947at2759"/>
<sequence>MAPNPYVKAIAKTSGAPAGSPASAAKSKGTKRDSLKSGSASTTASPAKGKARADDSVLKAEILALGGDEADFELLQDVDSDSEVEGDDDKPKEGNSAGLLKDLRSFVKGLDFKAAGADAPADELDDVADAADVDEEEADDEEEEQAAPAPAPVAPKAVVEERAAAVEGDKPKKESKVEREARRMAEREAAKQAEKALRADQDIAKLEKKAAKLEVGGKSPWVIDPTPHWYAVPTVAPSAAAPRPKPELVSAMLARGQALLTKENELYASSLDPKGSKTSAAPPPNGLSKADQVFIQQILNSGTSSDRISALLLLVSSSPLHTMSYLEQLSALTRKKSRDESMRAIRGLVDWFRSEGGGSPDRKLRYIADQPALATVAAAFEVLEKKGKYAVSSHEGIVKADVERCLTLWAYEDWFKRWFFQVLQALEQMSVDPLPHPRSQAVMHLSNLLRDKPEQESNILRLLVNKLGDTNRSIASKTSHHLLQVLQTHPGMTPMLVRETSALVLRPRSAVQAAAPSAASTSHVRFGGLDDDDEGGKKKKAPATMTVKDAARDNARYYGVTTLNQVMLKKDQGEVAAKMVDVYFEVFSDVLGRLPDEDEDGEGAGSDGEKKAKKDDKPQGKKRARGGFDKGGKKGKGQQEQPQDAVNDVDSKLVAAVLTGINRAFPFAKLEDDAFKRRLDTLFRITHTSTFNVSIQALMLIFHVSSAKRDVSDRFYRTLYTSLHDPRLTHSSKQALYLNLVFRATKVDKDVNRVAAFVKRLIQILAGMDTTFVLGGLFVVGEVRPLSLSSSPVLVARNTDPVPLRCTASLYDRRAARPSHRPREGQDCRGRRGDQEAGRERRRACRRHYDGKKREPKYAHAENSCLWELAPLLSHWHPTVSAYASALLDGDSLSAATDLEQFSLAAFLDRFVYRETKKAAASKGSSMMQPGLAGQDKSGRVTLVKGAHKSGKDDVPLNSDKFRRRNVHDVPVDQMFFHKFFTSKAALEGDKAKSATKRKGRRAGDDSDESDAESIADAGGDADGAVDADELAAAMEGDDDEEQTDDELEDAIWKEMQRTMPRAKGDEDVEVDSELGGADVDDDDDDDDLAAYDYSDSDVGADEGEFKSAFPEEESDEALSGEDEFLEADDDLVGSDEDMPLGFDVAGGSDDDDEAAAEAASAKKPNKKRKLKHLPTFASASDYAHLLGGDDEDDDM</sequence>
<feature type="compositionally biased region" description="Basic residues" evidence="2">
    <location>
        <begin position="840"/>
        <end position="851"/>
    </location>
</feature>
<evidence type="ECO:0000256" key="2">
    <source>
        <dbReference type="SAM" id="MobiDB-lite"/>
    </source>
</evidence>
<feature type="region of interest" description="Disordered" evidence="2">
    <location>
        <begin position="595"/>
        <end position="646"/>
    </location>
</feature>
<gene>
    <name evidence="4" type="ORF">RHOBADRAFT_47812</name>
</gene>
<feature type="compositionally biased region" description="Basic and acidic residues" evidence="2">
    <location>
        <begin position="814"/>
        <end position="839"/>
    </location>
</feature>
<feature type="compositionally biased region" description="Acidic residues" evidence="2">
    <location>
        <begin position="1111"/>
        <end position="1139"/>
    </location>
</feature>
<organism evidence="4 5">
    <name type="scientific">Rhodotorula graminis (strain WP1)</name>
    <dbReference type="NCBI Taxonomy" id="578459"/>
    <lineage>
        <taxon>Eukaryota</taxon>
        <taxon>Fungi</taxon>
        <taxon>Dikarya</taxon>
        <taxon>Basidiomycota</taxon>
        <taxon>Pucciniomycotina</taxon>
        <taxon>Microbotryomycetes</taxon>
        <taxon>Sporidiobolales</taxon>
        <taxon>Sporidiobolaceae</taxon>
        <taxon>Rhodotorula</taxon>
    </lineage>
</organism>
<evidence type="ECO:0000259" key="3">
    <source>
        <dbReference type="Pfam" id="PF03914"/>
    </source>
</evidence>
<feature type="region of interest" description="Disordered" evidence="2">
    <location>
        <begin position="991"/>
        <end position="1171"/>
    </location>
</feature>
<accession>A0A194SBJ4</accession>
<feature type="compositionally biased region" description="Acidic residues" evidence="2">
    <location>
        <begin position="120"/>
        <end position="145"/>
    </location>
</feature>
<feature type="compositionally biased region" description="Acidic residues" evidence="2">
    <location>
        <begin position="1024"/>
        <end position="1050"/>
    </location>
</feature>
<feature type="compositionally biased region" description="Low complexity" evidence="2">
    <location>
        <begin position="11"/>
        <end position="27"/>
    </location>
</feature>
<dbReference type="InterPro" id="IPR005612">
    <property type="entry name" value="CCAAT-binding_factor"/>
</dbReference>
<feature type="region of interest" description="Disordered" evidence="2">
    <location>
        <begin position="814"/>
        <end position="853"/>
    </location>
</feature>
<protein>
    <recommendedName>
        <fullName evidence="3">CCAAT-binding factor domain-containing protein</fullName>
    </recommendedName>
</protein>
<dbReference type="AlphaFoldDB" id="A0A194SBJ4"/>
<feature type="compositionally biased region" description="Acidic residues" evidence="2">
    <location>
        <begin position="69"/>
        <end position="88"/>
    </location>
</feature>
<feature type="compositionally biased region" description="Polar residues" evidence="2">
    <location>
        <begin position="36"/>
        <end position="45"/>
    </location>
</feature>
<feature type="domain" description="CCAAT-binding factor" evidence="3">
    <location>
        <begin position="694"/>
        <end position="884"/>
    </location>
</feature>
<dbReference type="PANTHER" id="PTHR12048:SF0">
    <property type="entry name" value="CCAAT_ENHANCER-BINDING PROTEIN ZETA"/>
    <property type="match status" value="1"/>
</dbReference>
<dbReference type="SUPFAM" id="SSF48371">
    <property type="entry name" value="ARM repeat"/>
    <property type="match status" value="1"/>
</dbReference>
<dbReference type="OMA" id="EIWCNDE"/>
<dbReference type="InterPro" id="IPR040155">
    <property type="entry name" value="CEBPZ/Mak21-like"/>
</dbReference>
<evidence type="ECO:0000313" key="4">
    <source>
        <dbReference type="EMBL" id="KPV77954.1"/>
    </source>
</evidence>
<feature type="compositionally biased region" description="Acidic residues" evidence="2">
    <location>
        <begin position="1067"/>
        <end position="1103"/>
    </location>
</feature>
<proteinExistence type="inferred from homology"/>
<feature type="region of interest" description="Disordered" evidence="2">
    <location>
        <begin position="1"/>
        <end position="55"/>
    </location>
</feature>
<feature type="region of interest" description="Disordered" evidence="2">
    <location>
        <begin position="514"/>
        <end position="543"/>
    </location>
</feature>
<dbReference type="PANTHER" id="PTHR12048">
    <property type="entry name" value="CCAAT-BINDING FACTOR-RELATED"/>
    <property type="match status" value="1"/>
</dbReference>
<keyword evidence="5" id="KW-1185">Reference proteome</keyword>
<evidence type="ECO:0000313" key="5">
    <source>
        <dbReference type="Proteomes" id="UP000053890"/>
    </source>
</evidence>
<dbReference type="InterPro" id="IPR016024">
    <property type="entry name" value="ARM-type_fold"/>
</dbReference>
<evidence type="ECO:0000256" key="1">
    <source>
        <dbReference type="ARBA" id="ARBA00007797"/>
    </source>
</evidence>
<dbReference type="Proteomes" id="UP000053890">
    <property type="component" value="Unassembled WGS sequence"/>
</dbReference>
<feature type="compositionally biased region" description="Basic and acidic residues" evidence="2">
    <location>
        <begin position="158"/>
        <end position="196"/>
    </location>
</feature>
<dbReference type="EMBL" id="KQ474073">
    <property type="protein sequence ID" value="KPV77954.1"/>
    <property type="molecule type" value="Genomic_DNA"/>
</dbReference>
<feature type="region of interest" description="Disordered" evidence="2">
    <location>
        <begin position="69"/>
        <end position="99"/>
    </location>
</feature>
<name>A0A194SBJ4_RHOGW</name>
<dbReference type="Pfam" id="PF03914">
    <property type="entry name" value="CBF"/>
    <property type="match status" value="1"/>
</dbReference>
<feature type="compositionally biased region" description="Basic and acidic residues" evidence="2">
    <location>
        <begin position="607"/>
        <end position="619"/>
    </location>
</feature>
<dbReference type="GeneID" id="28975497"/>
<reference evidence="4 5" key="1">
    <citation type="journal article" date="2015" name="Front. Microbiol.">
        <title>Genome sequence of the plant growth promoting endophytic yeast Rhodotorula graminis WP1.</title>
        <authorList>
            <person name="Firrincieli A."/>
            <person name="Otillar R."/>
            <person name="Salamov A."/>
            <person name="Schmutz J."/>
            <person name="Khan Z."/>
            <person name="Redman R.S."/>
            <person name="Fleck N.D."/>
            <person name="Lindquist E."/>
            <person name="Grigoriev I.V."/>
            <person name="Doty S.L."/>
        </authorList>
    </citation>
    <scope>NUCLEOTIDE SEQUENCE [LARGE SCALE GENOMIC DNA]</scope>
    <source>
        <strain evidence="4 5">WP1</strain>
    </source>
</reference>
<comment type="similarity">
    <text evidence="1">Belongs to the CBF/MAK21 family.</text>
</comment>